<gene>
    <name evidence="8" type="ORF">E4O92_10125</name>
</gene>
<dbReference type="InterPro" id="IPR011707">
    <property type="entry name" value="Cu-oxidase-like_N"/>
</dbReference>
<dbReference type="Pfam" id="PF00394">
    <property type="entry name" value="Cu-oxidase"/>
    <property type="match status" value="1"/>
</dbReference>
<dbReference type="PANTHER" id="PTHR11709">
    <property type="entry name" value="MULTI-COPPER OXIDASE"/>
    <property type="match status" value="1"/>
</dbReference>
<protein>
    <recommendedName>
        <fullName evidence="10">Multicopper oxidase family protein</fullName>
    </recommendedName>
</protein>
<proteinExistence type="predicted"/>
<evidence type="ECO:0000259" key="7">
    <source>
        <dbReference type="Pfam" id="PF07732"/>
    </source>
</evidence>
<dbReference type="GO" id="GO:0005507">
    <property type="term" value="F:copper ion binding"/>
    <property type="evidence" value="ECO:0007669"/>
    <property type="project" value="InterPro"/>
</dbReference>
<evidence type="ECO:0000259" key="6">
    <source>
        <dbReference type="Pfam" id="PF00394"/>
    </source>
</evidence>
<dbReference type="OrthoDB" id="9757546at2"/>
<evidence type="ECO:0000256" key="3">
    <source>
        <dbReference type="ARBA" id="ARBA00023002"/>
    </source>
</evidence>
<dbReference type="EMBL" id="SPUM01000061">
    <property type="protein sequence ID" value="TFW32317.1"/>
    <property type="molecule type" value="Genomic_DNA"/>
</dbReference>
<dbReference type="GO" id="GO:0042597">
    <property type="term" value="C:periplasmic space"/>
    <property type="evidence" value="ECO:0007669"/>
    <property type="project" value="UniProtKB-SubCell"/>
</dbReference>
<dbReference type="InterPro" id="IPR045087">
    <property type="entry name" value="Cu-oxidase_fam"/>
</dbReference>
<feature type="signal peptide" evidence="5">
    <location>
        <begin position="1"/>
        <end position="30"/>
    </location>
</feature>
<evidence type="ECO:0000256" key="1">
    <source>
        <dbReference type="ARBA" id="ARBA00004418"/>
    </source>
</evidence>
<dbReference type="InterPro" id="IPR008972">
    <property type="entry name" value="Cupredoxin"/>
</dbReference>
<evidence type="ECO:0008006" key="10">
    <source>
        <dbReference type="Google" id="ProtNLM"/>
    </source>
</evidence>
<keyword evidence="9" id="KW-1185">Reference proteome</keyword>
<keyword evidence="5" id="KW-0732">Signal</keyword>
<name>A0A4Y9T599_9BURK</name>
<sequence>MKRRQIMFAPIRLAPGVAMLALLCCGAARATVFVQCPGDTNGDARWTGRDVQPARTACLHLTAGDGFATMADGRQVYIFGFDDVTGTLPANVSMGLARANLVSPTIELKQGDKFYLTLSNVGMVARPDLFDTHSVHFHGFANQAPFFDGVPEGSPTANMGSSITYFYNLTEPGTYMYHCHVEATEHIEMGMQGQLFVKPSQDGTSKVYNGRTYTKFVYNDGDGSTGYHKAAALQLTAFDIATHEADFAIQPIPFNEIRTVYPMINGRGYPDTVNAGALPPTQVDPYTVNSSFQSQKTTALVTLDRATEGTRLLLRLSNLGVTDFFTMTAQGLPMKVVGAGARQLRSSAGKDLYYDTASVTLGGGESVEVMIDTSGVPAGTYFFHANNLNFLSNNEEDYGGMMTEIVIKGNPT</sequence>
<feature type="chain" id="PRO_5021438311" description="Multicopper oxidase family protein" evidence="5">
    <location>
        <begin position="31"/>
        <end position="412"/>
    </location>
</feature>
<comment type="caution">
    <text evidence="8">The sequence shown here is derived from an EMBL/GenBank/DDBJ whole genome shotgun (WGS) entry which is preliminary data.</text>
</comment>
<dbReference type="Proteomes" id="UP000297258">
    <property type="component" value="Unassembled WGS sequence"/>
</dbReference>
<comment type="subcellular location">
    <subcellularLocation>
        <location evidence="1">Periplasm</location>
    </subcellularLocation>
</comment>
<organism evidence="8 9">
    <name type="scientific">Massilia horti</name>
    <dbReference type="NCBI Taxonomy" id="2562153"/>
    <lineage>
        <taxon>Bacteria</taxon>
        <taxon>Pseudomonadati</taxon>
        <taxon>Pseudomonadota</taxon>
        <taxon>Betaproteobacteria</taxon>
        <taxon>Burkholderiales</taxon>
        <taxon>Oxalobacteraceae</taxon>
        <taxon>Telluria group</taxon>
        <taxon>Massilia</taxon>
    </lineage>
</organism>
<evidence type="ECO:0000256" key="2">
    <source>
        <dbReference type="ARBA" id="ARBA00022723"/>
    </source>
</evidence>
<accession>A0A4Y9T599</accession>
<dbReference type="Pfam" id="PF07732">
    <property type="entry name" value="Cu-oxidase_3"/>
    <property type="match status" value="1"/>
</dbReference>
<dbReference type="SUPFAM" id="SSF49503">
    <property type="entry name" value="Cupredoxins"/>
    <property type="match status" value="2"/>
</dbReference>
<dbReference type="AlphaFoldDB" id="A0A4Y9T599"/>
<keyword evidence="4" id="KW-0186">Copper</keyword>
<evidence type="ECO:0000313" key="9">
    <source>
        <dbReference type="Proteomes" id="UP000297258"/>
    </source>
</evidence>
<dbReference type="PANTHER" id="PTHR11709:SF394">
    <property type="entry name" value="FI03373P-RELATED"/>
    <property type="match status" value="1"/>
</dbReference>
<keyword evidence="2" id="KW-0479">Metal-binding</keyword>
<feature type="domain" description="Plastocyanin-like" evidence="7">
    <location>
        <begin position="100"/>
        <end position="201"/>
    </location>
</feature>
<reference evidence="8 9" key="1">
    <citation type="submission" date="2019-03" db="EMBL/GenBank/DDBJ databases">
        <title>Draft genome of Massilia hortus sp. nov., a novel bacterial species of the Oxalobacteraceae family.</title>
        <authorList>
            <person name="Peta V."/>
            <person name="Raths R."/>
            <person name="Bucking H."/>
        </authorList>
    </citation>
    <scope>NUCLEOTIDE SEQUENCE [LARGE SCALE GENOMIC DNA]</scope>
    <source>
        <strain evidence="8 9">ONC3</strain>
    </source>
</reference>
<evidence type="ECO:0000256" key="5">
    <source>
        <dbReference type="SAM" id="SignalP"/>
    </source>
</evidence>
<evidence type="ECO:0000256" key="4">
    <source>
        <dbReference type="ARBA" id="ARBA00023008"/>
    </source>
</evidence>
<dbReference type="InterPro" id="IPR001117">
    <property type="entry name" value="Cu-oxidase_2nd"/>
</dbReference>
<evidence type="ECO:0000313" key="8">
    <source>
        <dbReference type="EMBL" id="TFW32317.1"/>
    </source>
</evidence>
<dbReference type="GO" id="GO:0016491">
    <property type="term" value="F:oxidoreductase activity"/>
    <property type="evidence" value="ECO:0007669"/>
    <property type="project" value="UniProtKB-KW"/>
</dbReference>
<keyword evidence="3" id="KW-0560">Oxidoreductase</keyword>
<dbReference type="Gene3D" id="2.60.40.420">
    <property type="entry name" value="Cupredoxins - blue copper proteins"/>
    <property type="match status" value="1"/>
</dbReference>
<feature type="domain" description="Plastocyanin-like" evidence="6">
    <location>
        <begin position="280"/>
        <end position="396"/>
    </location>
</feature>